<keyword evidence="6" id="KW-0067">ATP-binding</keyword>
<accession>A0AAX6F703</accession>
<dbReference type="GO" id="GO:0008353">
    <property type="term" value="F:RNA polymerase II CTD heptapeptide repeat kinase activity"/>
    <property type="evidence" value="ECO:0007669"/>
    <property type="project" value="UniProtKB-EC"/>
</dbReference>
<keyword evidence="2" id="KW-0723">Serine/threonine-protein kinase</keyword>
<dbReference type="InterPro" id="IPR050108">
    <property type="entry name" value="CDK"/>
</dbReference>
<reference evidence="9" key="1">
    <citation type="journal article" date="2023" name="GigaByte">
        <title>Genome assembly of the bearded iris, Iris pallida Lam.</title>
        <authorList>
            <person name="Bruccoleri R.E."/>
            <person name="Oakeley E.J."/>
            <person name="Faust A.M.E."/>
            <person name="Altorfer M."/>
            <person name="Dessus-Babus S."/>
            <person name="Burckhardt D."/>
            <person name="Oertli M."/>
            <person name="Naumann U."/>
            <person name="Petersen F."/>
            <person name="Wong J."/>
        </authorList>
    </citation>
    <scope>NUCLEOTIDE SEQUENCE</scope>
    <source>
        <strain evidence="9">GSM-AAB239-AS_SAM_17_03QT</strain>
    </source>
</reference>
<dbReference type="GO" id="GO:0005524">
    <property type="term" value="F:ATP binding"/>
    <property type="evidence" value="ECO:0007669"/>
    <property type="project" value="UniProtKB-KW"/>
</dbReference>
<organism evidence="9 10">
    <name type="scientific">Iris pallida</name>
    <name type="common">Sweet iris</name>
    <dbReference type="NCBI Taxonomy" id="29817"/>
    <lineage>
        <taxon>Eukaryota</taxon>
        <taxon>Viridiplantae</taxon>
        <taxon>Streptophyta</taxon>
        <taxon>Embryophyta</taxon>
        <taxon>Tracheophyta</taxon>
        <taxon>Spermatophyta</taxon>
        <taxon>Magnoliopsida</taxon>
        <taxon>Liliopsida</taxon>
        <taxon>Asparagales</taxon>
        <taxon>Iridaceae</taxon>
        <taxon>Iridoideae</taxon>
        <taxon>Irideae</taxon>
        <taxon>Iris</taxon>
    </lineage>
</organism>
<evidence type="ECO:0000256" key="6">
    <source>
        <dbReference type="ARBA" id="ARBA00022840"/>
    </source>
</evidence>
<evidence type="ECO:0000256" key="5">
    <source>
        <dbReference type="ARBA" id="ARBA00022777"/>
    </source>
</evidence>
<dbReference type="EC" id="2.7.11.23" evidence="1"/>
<keyword evidence="5 9" id="KW-0418">Kinase</keyword>
<proteinExistence type="predicted"/>
<sequence length="258" mass="28933">MGVMDVIFSFLCFEVQVSFLTVMLPLVCRYSVISFQLDQLDKIFKVLGHPTKEKWPNLEYLPYWHNNQQDIQSRKYDNPGLHNYVHLPQKSPAYDLLSKMLEYDPRKRLTATQALEHEYFRLDPLPGRNALVPSQPGEKAVNYPTRPVDTTTDFEGTTSIQPPQQISSGNAVPGSMSATSMVSARTVPRPMPMVGMARMAGAGMPAFNMASQAGMALNPAGLPMQRGAASQPHQQQLRRRDPGMGMQNPGYPQQKRRL</sequence>
<dbReference type="AlphaFoldDB" id="A0AAX6F703"/>
<evidence type="ECO:0000256" key="8">
    <source>
        <dbReference type="SAM" id="MobiDB-lite"/>
    </source>
</evidence>
<dbReference type="Proteomes" id="UP001140949">
    <property type="component" value="Unassembled WGS sequence"/>
</dbReference>
<evidence type="ECO:0000256" key="3">
    <source>
        <dbReference type="ARBA" id="ARBA00022679"/>
    </source>
</evidence>
<dbReference type="PANTHER" id="PTHR24056:SF495">
    <property type="entry name" value="CYCLIN-DEPENDENT KINASE 8-RELATED"/>
    <property type="match status" value="1"/>
</dbReference>
<dbReference type="Gene3D" id="1.10.510.10">
    <property type="entry name" value="Transferase(Phosphotransferase) domain 1"/>
    <property type="match status" value="1"/>
</dbReference>
<protein>
    <recommendedName>
        <fullName evidence="1">[RNA-polymerase]-subunit kinase</fullName>
        <ecNumber evidence="1">2.7.11.23</ecNumber>
    </recommendedName>
</protein>
<reference evidence="9" key="2">
    <citation type="submission" date="2023-04" db="EMBL/GenBank/DDBJ databases">
        <authorList>
            <person name="Bruccoleri R.E."/>
            <person name="Oakeley E.J."/>
            <person name="Faust A.-M."/>
            <person name="Dessus-Babus S."/>
            <person name="Altorfer M."/>
            <person name="Burckhardt D."/>
            <person name="Oertli M."/>
            <person name="Naumann U."/>
            <person name="Petersen F."/>
            <person name="Wong J."/>
        </authorList>
    </citation>
    <scope>NUCLEOTIDE SEQUENCE</scope>
    <source>
        <strain evidence="9">GSM-AAB239-AS_SAM_17_03QT</strain>
        <tissue evidence="9">Leaf</tissue>
    </source>
</reference>
<evidence type="ECO:0000256" key="1">
    <source>
        <dbReference type="ARBA" id="ARBA00012409"/>
    </source>
</evidence>
<feature type="region of interest" description="Disordered" evidence="8">
    <location>
        <begin position="218"/>
        <end position="258"/>
    </location>
</feature>
<name>A0AAX6F703_IRIPA</name>
<evidence type="ECO:0000313" key="9">
    <source>
        <dbReference type="EMBL" id="KAJ6812210.1"/>
    </source>
</evidence>
<dbReference type="EMBL" id="JANAVB010031219">
    <property type="protein sequence ID" value="KAJ6812210.1"/>
    <property type="molecule type" value="Genomic_DNA"/>
</dbReference>
<evidence type="ECO:0000256" key="7">
    <source>
        <dbReference type="ARBA" id="ARBA00049280"/>
    </source>
</evidence>
<gene>
    <name evidence="9" type="ORF">M6B38_148905</name>
</gene>
<dbReference type="InterPro" id="IPR011009">
    <property type="entry name" value="Kinase-like_dom_sf"/>
</dbReference>
<feature type="region of interest" description="Disordered" evidence="8">
    <location>
        <begin position="155"/>
        <end position="177"/>
    </location>
</feature>
<comment type="caution">
    <text evidence="9">The sequence shown here is derived from an EMBL/GenBank/DDBJ whole genome shotgun (WGS) entry which is preliminary data.</text>
</comment>
<dbReference type="SUPFAM" id="SSF56112">
    <property type="entry name" value="Protein kinase-like (PK-like)"/>
    <property type="match status" value="1"/>
</dbReference>
<dbReference type="PANTHER" id="PTHR24056">
    <property type="entry name" value="CELL DIVISION PROTEIN KINASE"/>
    <property type="match status" value="1"/>
</dbReference>
<comment type="catalytic activity">
    <reaction evidence="7">
        <text>[DNA-directed RNA polymerase] + ATP = phospho-[DNA-directed RNA polymerase] + ADP + H(+)</text>
        <dbReference type="Rhea" id="RHEA:10216"/>
        <dbReference type="Rhea" id="RHEA-COMP:11321"/>
        <dbReference type="Rhea" id="RHEA-COMP:11322"/>
        <dbReference type="ChEBI" id="CHEBI:15378"/>
        <dbReference type="ChEBI" id="CHEBI:30616"/>
        <dbReference type="ChEBI" id="CHEBI:43176"/>
        <dbReference type="ChEBI" id="CHEBI:68546"/>
        <dbReference type="ChEBI" id="CHEBI:456216"/>
        <dbReference type="EC" id="2.7.11.23"/>
    </reaction>
</comment>
<keyword evidence="10" id="KW-1185">Reference proteome</keyword>
<evidence type="ECO:0000256" key="4">
    <source>
        <dbReference type="ARBA" id="ARBA00022741"/>
    </source>
</evidence>
<dbReference type="GO" id="GO:0016592">
    <property type="term" value="C:mediator complex"/>
    <property type="evidence" value="ECO:0007669"/>
    <property type="project" value="TreeGrafter"/>
</dbReference>
<evidence type="ECO:0000256" key="2">
    <source>
        <dbReference type="ARBA" id="ARBA00022527"/>
    </source>
</evidence>
<evidence type="ECO:0000313" key="10">
    <source>
        <dbReference type="Proteomes" id="UP001140949"/>
    </source>
</evidence>
<keyword evidence="3" id="KW-0808">Transferase</keyword>
<keyword evidence="4" id="KW-0547">Nucleotide-binding</keyword>